<protein>
    <submittedName>
        <fullName evidence="2">Uncharacterized protein</fullName>
    </submittedName>
</protein>
<feature type="transmembrane region" description="Helical" evidence="1">
    <location>
        <begin position="36"/>
        <end position="54"/>
    </location>
</feature>
<evidence type="ECO:0000256" key="1">
    <source>
        <dbReference type="SAM" id="Phobius"/>
    </source>
</evidence>
<reference evidence="2 3" key="1">
    <citation type="submission" date="2024-09" db="EMBL/GenBank/DDBJ databases">
        <authorList>
            <person name="Sun Q."/>
            <person name="Mori K."/>
        </authorList>
    </citation>
    <scope>NUCLEOTIDE SEQUENCE [LARGE SCALE GENOMIC DNA]</scope>
    <source>
        <strain evidence="2 3">ATCC 51285</strain>
    </source>
</reference>
<evidence type="ECO:0000313" key="3">
    <source>
        <dbReference type="Proteomes" id="UP001589628"/>
    </source>
</evidence>
<sequence>MMWTLIGVSLLLWLGWDLYSGEVWLHRAFLREQEPLGYWLGMALWLGVALSCLLSDWR</sequence>
<dbReference type="RefSeq" id="WP_169735598.1">
    <property type="nucleotide sequence ID" value="NZ_JBHLZN010000008.1"/>
</dbReference>
<name>A0ABV5ZGQ3_9GAMM</name>
<accession>A0ABV5ZGQ3</accession>
<gene>
    <name evidence="2" type="ORF">ACFFLH_16565</name>
</gene>
<keyword evidence="1" id="KW-0812">Transmembrane</keyword>
<organism evidence="2 3">
    <name type="scientific">Balneatrix alpica</name>
    <dbReference type="NCBI Taxonomy" id="75684"/>
    <lineage>
        <taxon>Bacteria</taxon>
        <taxon>Pseudomonadati</taxon>
        <taxon>Pseudomonadota</taxon>
        <taxon>Gammaproteobacteria</taxon>
        <taxon>Oceanospirillales</taxon>
        <taxon>Balneatrichaceae</taxon>
        <taxon>Balneatrix</taxon>
    </lineage>
</organism>
<proteinExistence type="predicted"/>
<keyword evidence="3" id="KW-1185">Reference proteome</keyword>
<keyword evidence="1" id="KW-0472">Membrane</keyword>
<evidence type="ECO:0000313" key="2">
    <source>
        <dbReference type="EMBL" id="MFB9888030.1"/>
    </source>
</evidence>
<keyword evidence="1" id="KW-1133">Transmembrane helix</keyword>
<comment type="caution">
    <text evidence="2">The sequence shown here is derived from an EMBL/GenBank/DDBJ whole genome shotgun (WGS) entry which is preliminary data.</text>
</comment>
<dbReference type="EMBL" id="JBHLZN010000008">
    <property type="protein sequence ID" value="MFB9888030.1"/>
    <property type="molecule type" value="Genomic_DNA"/>
</dbReference>
<dbReference type="Proteomes" id="UP001589628">
    <property type="component" value="Unassembled WGS sequence"/>
</dbReference>